<sequence>MKSNFFSFLKKSFYIRMILIMLGVSVIPLVLLSWISIRVSTGTVENQVNRLNEQLVNQVVDRVELTMSRFRELSDQYSRIGSIQTALVPPEALYFEEVTRKKELIALLSTASAVIGNVQGLQVYSAVTGEVLSSYEVPARLQDSPYRPLIQRFLDVKGSSLFLDKEALAQEESLTLLRNAVYYISRIPSDRFEEMTGALLISMNTNQFQQQIENIQLGGKGSVSLVTRNGLTVATTSRLPAAEDQERLAQILAHWHEQKMPNQFQMDSSIISVKQTSTYDGWIVISEIPSRELTQSTDIIRKTVGYFLLFLIGLGVIAIIAFGYQLYRPLQAVKKQVDAIKKGRFDARVTHFANNEIGELGRMLNSMAVRIEDLLGDLQESEELKRRLEIRALQSQINPHFMYNTLNTIRMFAMLKDYEKINTLMGRLVSLLRYSMENYEQTVRFKQEFAYLEDYAELLNMRYKCRIVLHAEVEEPLEGLLIPKLSLQPLIENAVFHGILPKKVEDGHIWVRLYSLPAPDHLVVLEVQDNGVGLEERELEFLRMHLLREESNENIGLKNVWMRLRLMFGKTAEVQLDSRPGEGMTIRFLFPADTVQVREEEDSGEQI</sequence>
<protein>
    <submittedName>
        <fullName evidence="1">Sensor histidine kinase</fullName>
        <ecNumber evidence="1">2.7.13.3</ecNumber>
    </submittedName>
</protein>
<accession>A0ACC7NZT4</accession>
<keyword evidence="1" id="KW-0808">Transferase</keyword>
<organism evidence="1 2">
    <name type="scientific">Paenibacillus mesotrionivorans</name>
    <dbReference type="NCBI Taxonomy" id="3160968"/>
    <lineage>
        <taxon>Bacteria</taxon>
        <taxon>Bacillati</taxon>
        <taxon>Bacillota</taxon>
        <taxon>Bacilli</taxon>
        <taxon>Bacillales</taxon>
        <taxon>Paenibacillaceae</taxon>
        <taxon>Paenibacillus</taxon>
    </lineage>
</organism>
<keyword evidence="2" id="KW-1185">Reference proteome</keyword>
<evidence type="ECO:0000313" key="1">
    <source>
        <dbReference type="EMBL" id="MFM9328874.1"/>
    </source>
</evidence>
<proteinExistence type="predicted"/>
<keyword evidence="1" id="KW-0418">Kinase</keyword>
<evidence type="ECO:0000313" key="2">
    <source>
        <dbReference type="Proteomes" id="UP001631969"/>
    </source>
</evidence>
<dbReference type="Proteomes" id="UP001631969">
    <property type="component" value="Unassembled WGS sequence"/>
</dbReference>
<name>A0ACC7NZT4_9BACL</name>
<dbReference type="EMBL" id="JBJURJ010000006">
    <property type="protein sequence ID" value="MFM9328874.1"/>
    <property type="molecule type" value="Genomic_DNA"/>
</dbReference>
<comment type="caution">
    <text evidence="1">The sequence shown here is derived from an EMBL/GenBank/DDBJ whole genome shotgun (WGS) entry which is preliminary data.</text>
</comment>
<dbReference type="EC" id="2.7.13.3" evidence="1"/>
<gene>
    <name evidence="1" type="ORF">ACI1P1_11280</name>
</gene>
<reference evidence="1" key="1">
    <citation type="submission" date="2024-12" db="EMBL/GenBank/DDBJ databases">
        <authorList>
            <person name="Wu N."/>
        </authorList>
    </citation>
    <scope>NUCLEOTIDE SEQUENCE</scope>
    <source>
        <strain evidence="1">P15</strain>
    </source>
</reference>